<reference evidence="12 13" key="1">
    <citation type="submission" date="2019-09" db="EMBL/GenBank/DDBJ databases">
        <authorList>
            <person name="Chandra G."/>
            <person name="Truman W A."/>
        </authorList>
    </citation>
    <scope>NUCLEOTIDE SEQUENCE [LARGE SCALE GENOMIC DNA]</scope>
    <source>
        <strain evidence="12">PS880</strain>
    </source>
</reference>
<keyword evidence="8 10" id="KW-0472">Membrane</keyword>
<feature type="transmembrane region" description="Helical" evidence="10">
    <location>
        <begin position="6"/>
        <end position="30"/>
    </location>
</feature>
<comment type="catalytic activity">
    <reaction evidence="9">
        <text>2 GTP = 3',3'-c-di-GMP + 2 diphosphate</text>
        <dbReference type="Rhea" id="RHEA:24898"/>
        <dbReference type="ChEBI" id="CHEBI:33019"/>
        <dbReference type="ChEBI" id="CHEBI:37565"/>
        <dbReference type="ChEBI" id="CHEBI:58805"/>
        <dbReference type="EC" id="2.7.7.65"/>
    </reaction>
</comment>
<comment type="subcellular location">
    <subcellularLocation>
        <location evidence="2">Cell inner membrane</location>
    </subcellularLocation>
    <subcellularLocation>
        <location evidence="3">Cell membrane</location>
        <topology evidence="3">Multi-pass membrane protein</topology>
    </subcellularLocation>
</comment>
<feature type="transmembrane region" description="Helical" evidence="10">
    <location>
        <begin position="184"/>
        <end position="204"/>
    </location>
</feature>
<feature type="transmembrane region" description="Helical" evidence="10">
    <location>
        <begin position="153"/>
        <end position="172"/>
    </location>
</feature>
<evidence type="ECO:0000256" key="5">
    <source>
        <dbReference type="ARBA" id="ARBA00022475"/>
    </source>
</evidence>
<dbReference type="GO" id="GO:0052621">
    <property type="term" value="F:diguanylate cyclase activity"/>
    <property type="evidence" value="ECO:0007669"/>
    <property type="project" value="UniProtKB-EC"/>
</dbReference>
<dbReference type="Pfam" id="PF00990">
    <property type="entry name" value="GGDEF"/>
    <property type="match status" value="1"/>
</dbReference>
<feature type="transmembrane region" description="Helical" evidence="10">
    <location>
        <begin position="263"/>
        <end position="282"/>
    </location>
</feature>
<protein>
    <recommendedName>
        <fullName evidence="4">diguanylate cyclase</fullName>
        <ecNumber evidence="4">2.7.7.65</ecNumber>
    </recommendedName>
</protein>
<dbReference type="InterPro" id="IPR007895">
    <property type="entry name" value="MASE1"/>
</dbReference>
<dbReference type="Proteomes" id="UP000375525">
    <property type="component" value="Unassembled WGS sequence"/>
</dbReference>
<dbReference type="SUPFAM" id="SSF55073">
    <property type="entry name" value="Nucleotide cyclase"/>
    <property type="match status" value="1"/>
</dbReference>
<dbReference type="InterPro" id="IPR043128">
    <property type="entry name" value="Rev_trsase/Diguanyl_cyclase"/>
</dbReference>
<evidence type="ECO:0000256" key="2">
    <source>
        <dbReference type="ARBA" id="ARBA00004533"/>
    </source>
</evidence>
<feature type="transmembrane region" description="Helical" evidence="10">
    <location>
        <begin position="37"/>
        <end position="67"/>
    </location>
</feature>
<name>A0A5E7Q8V7_PSEFL</name>
<dbReference type="OrthoDB" id="9812260at2"/>
<dbReference type="SMART" id="SM00267">
    <property type="entry name" value="GGDEF"/>
    <property type="match status" value="1"/>
</dbReference>
<comment type="cofactor">
    <cofactor evidence="1">
        <name>Mg(2+)</name>
        <dbReference type="ChEBI" id="CHEBI:18420"/>
    </cofactor>
</comment>
<evidence type="ECO:0000256" key="6">
    <source>
        <dbReference type="ARBA" id="ARBA00022692"/>
    </source>
</evidence>
<proteinExistence type="predicted"/>
<evidence type="ECO:0000256" key="10">
    <source>
        <dbReference type="SAM" id="Phobius"/>
    </source>
</evidence>
<dbReference type="FunFam" id="3.30.70.270:FF:000001">
    <property type="entry name" value="Diguanylate cyclase domain protein"/>
    <property type="match status" value="1"/>
</dbReference>
<evidence type="ECO:0000256" key="4">
    <source>
        <dbReference type="ARBA" id="ARBA00012528"/>
    </source>
</evidence>
<keyword evidence="7 10" id="KW-1133">Transmembrane helix</keyword>
<dbReference type="InterPro" id="IPR000160">
    <property type="entry name" value="GGDEF_dom"/>
</dbReference>
<evidence type="ECO:0000313" key="13">
    <source>
        <dbReference type="Proteomes" id="UP000375525"/>
    </source>
</evidence>
<evidence type="ECO:0000256" key="7">
    <source>
        <dbReference type="ARBA" id="ARBA00022989"/>
    </source>
</evidence>
<keyword evidence="5" id="KW-1003">Cell membrane</keyword>
<feature type="transmembrane region" description="Helical" evidence="10">
    <location>
        <begin position="119"/>
        <end position="141"/>
    </location>
</feature>
<accession>A0A5E7Q8V7</accession>
<dbReference type="Gene3D" id="3.30.70.270">
    <property type="match status" value="1"/>
</dbReference>
<dbReference type="GO" id="GO:0043709">
    <property type="term" value="P:cell adhesion involved in single-species biofilm formation"/>
    <property type="evidence" value="ECO:0007669"/>
    <property type="project" value="TreeGrafter"/>
</dbReference>
<dbReference type="GO" id="GO:0005886">
    <property type="term" value="C:plasma membrane"/>
    <property type="evidence" value="ECO:0007669"/>
    <property type="project" value="UniProtKB-SubCell"/>
</dbReference>
<keyword evidence="6 10" id="KW-0812">Transmembrane</keyword>
<sequence>MLTVKQWVQLILGGLVYYLCARFGMLLFSLQPSNITLLWLASGIGLILVLRVGGLALPVIFLVSLLANYPGMKHEGALWQSWHVLIAAAADTLVAFLAARFFNWQFPDGLQRASELARFSFYVCFLPATISGLLIVINLTWGGYIPSTEAAELLRNLILADSLGILLIYPLYQAWPAQLPHRREWGWVLAYLLFCGGLMALDIWGVSGWFYLILPGLFLLVFRVPAGGIYLALLLTVAAIVALSAKQLGPFSGFNTDETHARLLGFVFSTTYVSLCLVLKYHHFLNTDAAGQHWQREALHDPLTGLLNRRGFTPLLTTEHQRAIRSLRPSALALIDIDHFKTINDRYGHPEGDHVLQVLATVLVTQLRDIDSTARVGGEEFAILLPETNAAQGVLVLERVRQHLATHPLQLAGEMVTVTFSAGVVEFAGGTEGVEQLFEAADRSLYIAKASGRNRSVMAT</sequence>
<feature type="transmembrane region" description="Helical" evidence="10">
    <location>
        <begin position="79"/>
        <end position="99"/>
    </location>
</feature>
<dbReference type="InterPro" id="IPR029787">
    <property type="entry name" value="Nucleotide_cyclase"/>
</dbReference>
<dbReference type="Pfam" id="PF05231">
    <property type="entry name" value="MASE1"/>
    <property type="match status" value="1"/>
</dbReference>
<feature type="transmembrane region" description="Helical" evidence="10">
    <location>
        <begin position="210"/>
        <end position="243"/>
    </location>
</feature>
<evidence type="ECO:0000256" key="8">
    <source>
        <dbReference type="ARBA" id="ARBA00023136"/>
    </source>
</evidence>
<evidence type="ECO:0000256" key="9">
    <source>
        <dbReference type="ARBA" id="ARBA00034247"/>
    </source>
</evidence>
<dbReference type="GO" id="GO:1902201">
    <property type="term" value="P:negative regulation of bacterial-type flagellum-dependent cell motility"/>
    <property type="evidence" value="ECO:0007669"/>
    <property type="project" value="TreeGrafter"/>
</dbReference>
<evidence type="ECO:0000313" key="12">
    <source>
        <dbReference type="EMBL" id="VVP57267.1"/>
    </source>
</evidence>
<dbReference type="RefSeq" id="WP_150782507.1">
    <property type="nucleotide sequence ID" value="NZ_CABVIH010000040.1"/>
</dbReference>
<dbReference type="EMBL" id="CABVIH010000040">
    <property type="protein sequence ID" value="VVP57267.1"/>
    <property type="molecule type" value="Genomic_DNA"/>
</dbReference>
<dbReference type="CDD" id="cd01949">
    <property type="entry name" value="GGDEF"/>
    <property type="match status" value="1"/>
</dbReference>
<dbReference type="EC" id="2.7.7.65" evidence="4"/>
<dbReference type="PANTHER" id="PTHR45138:SF9">
    <property type="entry name" value="DIGUANYLATE CYCLASE DGCM-RELATED"/>
    <property type="match status" value="1"/>
</dbReference>
<dbReference type="AlphaFoldDB" id="A0A5E7Q8V7"/>
<evidence type="ECO:0000259" key="11">
    <source>
        <dbReference type="PROSITE" id="PS50887"/>
    </source>
</evidence>
<dbReference type="InterPro" id="IPR050469">
    <property type="entry name" value="Diguanylate_Cyclase"/>
</dbReference>
<dbReference type="PROSITE" id="PS50887">
    <property type="entry name" value="GGDEF"/>
    <property type="match status" value="1"/>
</dbReference>
<evidence type="ECO:0000256" key="3">
    <source>
        <dbReference type="ARBA" id="ARBA00004651"/>
    </source>
</evidence>
<feature type="domain" description="GGDEF" evidence="11">
    <location>
        <begin position="328"/>
        <end position="460"/>
    </location>
</feature>
<dbReference type="NCBIfam" id="TIGR00254">
    <property type="entry name" value="GGDEF"/>
    <property type="match status" value="1"/>
</dbReference>
<organism evidence="12 13">
    <name type="scientific">Pseudomonas fluorescens</name>
    <dbReference type="NCBI Taxonomy" id="294"/>
    <lineage>
        <taxon>Bacteria</taxon>
        <taxon>Pseudomonadati</taxon>
        <taxon>Pseudomonadota</taxon>
        <taxon>Gammaproteobacteria</taxon>
        <taxon>Pseudomonadales</taxon>
        <taxon>Pseudomonadaceae</taxon>
        <taxon>Pseudomonas</taxon>
    </lineage>
</organism>
<evidence type="ECO:0000256" key="1">
    <source>
        <dbReference type="ARBA" id="ARBA00001946"/>
    </source>
</evidence>
<gene>
    <name evidence="12" type="ORF">PS880_05796</name>
</gene>
<dbReference type="PANTHER" id="PTHR45138">
    <property type="entry name" value="REGULATORY COMPONENTS OF SENSORY TRANSDUCTION SYSTEM"/>
    <property type="match status" value="1"/>
</dbReference>